<keyword evidence="2" id="KW-1185">Reference proteome</keyword>
<reference evidence="2" key="1">
    <citation type="journal article" date="2019" name="Microbiology">
        <title>Complete Genome Sequence of an Uncultured Bacterium of the Candidate Phylum Bipolaricaulota.</title>
        <authorList>
            <person name="Kadnikov V.V."/>
            <person name="Mardanov A.V."/>
            <person name="Beletsky A.V."/>
            <person name="Frank Y.A."/>
            <person name="Karnachuk O.V."/>
            <person name="Ravin N.V."/>
        </authorList>
    </citation>
    <scope>NUCLEOTIDE SEQUENCE [LARGE SCALE GENOMIC DNA]</scope>
</reference>
<dbReference type="Proteomes" id="UP000426444">
    <property type="component" value="Chromosome"/>
</dbReference>
<accession>A0A6I6DEQ3</accession>
<evidence type="ECO:0000313" key="1">
    <source>
        <dbReference type="EMBL" id="QGU00566.1"/>
    </source>
</evidence>
<dbReference type="RefSeq" id="WP_156204334.1">
    <property type="nucleotide sequence ID" value="NZ_CP046457.1"/>
</dbReference>
<sequence>MSNINCILYPPSINYDYLIQRPQQLMKSFSEQNITCYYLNHIENTVPKKVRQINPHLYILDNTDPTPYLANKRPVVYFTIPQHIQLVDQYNPALVVYDSLDEPVEEFAPWEKHYHLAVKQSDLVITTSDKLFNLAKGINPNTYLVPNGCDYAHFSQAANKNLPVPADIINIPQPIIGYIGAVASWCDMGLIEKIAQTHSHCSIVLIGPLFNLNQNQIPNLPNVHWLGYKPYQELPNYAQRFNVGIIPFRKSQMTSSVNPIKMWEYLATGMPVVTSAIPEINKFAEYIYYSEDDNQFINNIAEALANQDDKWPRMALAERNSWTIRARQILQIIEEHLAQKEETPNQTGTNYLKTSLLSSPYFSVGTPKERRLNIAKNNYFKIVVRAGPNQIMVSKTATKKAQNKTYKAILNVGRGASFQIKTARARIVGDTH</sequence>
<evidence type="ECO:0000313" key="2">
    <source>
        <dbReference type="Proteomes" id="UP000426444"/>
    </source>
</evidence>
<dbReference type="GO" id="GO:0008767">
    <property type="term" value="F:UDP-galactopyranose mutase activity"/>
    <property type="evidence" value="ECO:0007669"/>
    <property type="project" value="UniProtKB-EC"/>
</dbReference>
<dbReference type="Pfam" id="PF13692">
    <property type="entry name" value="Glyco_trans_1_4"/>
    <property type="match status" value="1"/>
</dbReference>
<organism evidence="1 2">
    <name type="scientific">Candidatus Syntrophocurvum alkaliphilum</name>
    <dbReference type="NCBI Taxonomy" id="2293317"/>
    <lineage>
        <taxon>Bacteria</taxon>
        <taxon>Bacillati</taxon>
        <taxon>Bacillota</taxon>
        <taxon>Clostridia</taxon>
        <taxon>Eubacteriales</taxon>
        <taxon>Syntrophomonadaceae</taxon>
        <taxon>Candidatus Syntrophocurvum</taxon>
    </lineage>
</organism>
<dbReference type="EC" id="5.4.99.9" evidence="1"/>
<name>A0A6I6DEQ3_9FIRM</name>
<dbReference type="AlphaFoldDB" id="A0A6I6DEQ3"/>
<dbReference type="SUPFAM" id="SSF53756">
    <property type="entry name" value="UDP-Glycosyltransferase/glycogen phosphorylase"/>
    <property type="match status" value="1"/>
</dbReference>
<dbReference type="EMBL" id="CP046457">
    <property type="protein sequence ID" value="QGU00566.1"/>
    <property type="molecule type" value="Genomic_DNA"/>
</dbReference>
<dbReference type="Gene3D" id="3.40.50.2000">
    <property type="entry name" value="Glycogen Phosphorylase B"/>
    <property type="match status" value="1"/>
</dbReference>
<dbReference type="KEGG" id="salq:SYNTR_1972"/>
<gene>
    <name evidence="1" type="ORF">SYNTR_1972</name>
</gene>
<protein>
    <submittedName>
        <fullName evidence="1">UDP-galactopyranose mutase</fullName>
        <ecNumber evidence="1">5.4.99.9</ecNumber>
    </submittedName>
</protein>
<keyword evidence="1" id="KW-0413">Isomerase</keyword>
<dbReference type="OrthoDB" id="9816564at2"/>
<proteinExistence type="predicted"/>